<accession>A0A7D7Q3A7</accession>
<evidence type="ECO:0000256" key="1">
    <source>
        <dbReference type="SAM" id="MobiDB-lite"/>
    </source>
</evidence>
<dbReference type="SUPFAM" id="SSF52540">
    <property type="entry name" value="P-loop containing nucleoside triphosphate hydrolases"/>
    <property type="match status" value="1"/>
</dbReference>
<sequence>MTSAPLTDPGIRTRRSHRADTSEPVSSATAGTGELSVPSPIAARSSSAQNRAETSAHRSQPTGREAAARRPTVPGPTAGAARGVHLLSTCPQLVEAVEAVCIGVGVPLSVTSGAPRTRVTSSDLLLVDATLGADDVPRGAVIVALAEQGDAWDTAARRGASAVVVLPHAAAWLAELISRSTVPEVPVALGRVYGVVGATGGAGATTLACWLAGHFTRDETRTALVDGDPLGAGLDLALGEETADGLRWPELNQFSGAVAADQLWAAMPRVDSLCYLSWDRRATHADTVPAATVVAALRGAADVQVVDLARSELEEQARWCDAVVVVTPRTVRGALAADHTVRRCGSVPVVTALAGLNVADLEARVLAETTGVPCAATIGFDPRMPQHLDDGTVLSRGRRGRHAKAVSSIARALGDLS</sequence>
<feature type="region of interest" description="Disordered" evidence="1">
    <location>
        <begin position="1"/>
        <end position="80"/>
    </location>
</feature>
<protein>
    <submittedName>
        <fullName evidence="2">Uncharacterized protein</fullName>
    </submittedName>
</protein>
<dbReference type="EMBL" id="CP059343">
    <property type="protein sequence ID" value="QMS55542.1"/>
    <property type="molecule type" value="Genomic_DNA"/>
</dbReference>
<proteinExistence type="predicted"/>
<keyword evidence="3" id="KW-1185">Reference proteome</keyword>
<gene>
    <name evidence="2" type="ORF">CIB50_0000227</name>
</gene>
<dbReference type="Gene3D" id="3.40.50.300">
    <property type="entry name" value="P-loop containing nucleotide triphosphate hydrolases"/>
    <property type="match status" value="1"/>
</dbReference>
<dbReference type="RefSeq" id="WP_094395073.1">
    <property type="nucleotide sequence ID" value="NZ_CP059343.1"/>
</dbReference>
<reference evidence="2 3" key="2">
    <citation type="submission" date="2020-07" db="EMBL/GenBank/DDBJ databases">
        <title>Genome of starter culture bacteria Kocuria salsicia reveals its technological properties and safety for usage in meat industry.</title>
        <authorList>
            <person name="Michael M."/>
            <person name="Konstantin K."/>
            <person name="Evgenii K."/>
            <person name="Galina S."/>
            <person name="Oksana K."/>
            <person name="Andrei L."/>
        </authorList>
    </citation>
    <scope>NUCLEOTIDE SEQUENCE [LARGE SCALE GENOMIC DNA]</scope>
    <source>
        <strain evidence="2 3">80</strain>
    </source>
</reference>
<dbReference type="NCBIfam" id="TIGR03815">
    <property type="entry name" value="CpaE_hom_Actino"/>
    <property type="match status" value="1"/>
</dbReference>
<feature type="compositionally biased region" description="Polar residues" evidence="1">
    <location>
        <begin position="44"/>
        <end position="62"/>
    </location>
</feature>
<dbReference type="KEGG" id="kvr:CIB50_0000227"/>
<evidence type="ECO:0000313" key="2">
    <source>
        <dbReference type="EMBL" id="QMS55542.1"/>
    </source>
</evidence>
<reference evidence="3" key="1">
    <citation type="submission" date="2017-08" db="EMBL/GenBank/DDBJ databases">
        <title>Draft Genome Sequence of Kocuria varians 80.</title>
        <authorList>
            <person name="Minaev M."/>
            <person name="Kurbakov K.A."/>
            <person name="Solodovnikova G.I."/>
            <person name="Kuznetsova O.A."/>
            <person name="Lisitsyn A.B."/>
        </authorList>
    </citation>
    <scope>NUCLEOTIDE SEQUENCE [LARGE SCALE GENOMIC DNA]</scope>
    <source>
        <strain evidence="3">80</strain>
    </source>
</reference>
<dbReference type="Proteomes" id="UP000216825">
    <property type="component" value="Chromosome"/>
</dbReference>
<dbReference type="InterPro" id="IPR022521">
    <property type="entry name" value="Rv3660c"/>
</dbReference>
<name>A0A7D7Q3A7_KOCVA</name>
<dbReference type="InterPro" id="IPR027417">
    <property type="entry name" value="P-loop_NTPase"/>
</dbReference>
<dbReference type="AlphaFoldDB" id="A0A7D7Q3A7"/>
<organism evidence="2 3">
    <name type="scientific">Kocuria varians</name>
    <name type="common">Micrococcus varians</name>
    <dbReference type="NCBI Taxonomy" id="1272"/>
    <lineage>
        <taxon>Bacteria</taxon>
        <taxon>Bacillati</taxon>
        <taxon>Actinomycetota</taxon>
        <taxon>Actinomycetes</taxon>
        <taxon>Micrococcales</taxon>
        <taxon>Micrococcaceae</taxon>
        <taxon>Kocuria</taxon>
    </lineage>
</organism>
<evidence type="ECO:0000313" key="3">
    <source>
        <dbReference type="Proteomes" id="UP000216825"/>
    </source>
</evidence>